<dbReference type="OMA" id="DFMIEDC"/>
<feature type="transmembrane region" description="Helical" evidence="7">
    <location>
        <begin position="161"/>
        <end position="180"/>
    </location>
</feature>
<evidence type="ECO:0000313" key="11">
    <source>
        <dbReference type="Proteomes" id="UP000256601"/>
    </source>
</evidence>
<reference evidence="8 10" key="1">
    <citation type="journal article" date="2016" name="PLoS ONE">
        <title>Sequence Assembly of Yarrowia lipolytica Strain W29/CLIB89 Shows Transposable Element Diversity.</title>
        <authorList>
            <person name="Magnan C."/>
            <person name="Yu J."/>
            <person name="Chang I."/>
            <person name="Jahn E."/>
            <person name="Kanomata Y."/>
            <person name="Wu J."/>
            <person name="Zeller M."/>
            <person name="Oakes M."/>
            <person name="Baldi P."/>
            <person name="Sandmeyer S."/>
        </authorList>
    </citation>
    <scope>NUCLEOTIDE SEQUENCE [LARGE SCALE GENOMIC DNA]</scope>
    <source>
        <strain evidence="8">CLIB89</strain>
        <strain evidence="10">CLIB89(W29)</strain>
    </source>
</reference>
<dbReference type="KEGG" id="yli:2910668"/>
<dbReference type="VEuPathDB" id="FungiDB:YALI1_D33735g"/>
<proteinExistence type="inferred from homology"/>
<keyword evidence="4 7" id="KW-0732">Signal</keyword>
<protein>
    <recommendedName>
        <fullName evidence="7">Post-GPI attachment to proteins factor 3</fullName>
    </recommendedName>
</protein>
<dbReference type="AlphaFoldDB" id="A0A1D8NG63"/>
<dbReference type="Proteomes" id="UP000182444">
    <property type="component" value="Chromosome 1D"/>
</dbReference>
<keyword evidence="2 7" id="KW-0337">GPI-anchor biosynthesis</keyword>
<feature type="signal peptide" evidence="7">
    <location>
        <begin position="1"/>
        <end position="16"/>
    </location>
</feature>
<sequence length="313" mass="36860">MRFYVILVLLTTLVLASVGDRSPDFRNCVTNCIRHTCQTQKYVPPLMHRLLLWDCPQECDYRCQQIITFARLNQGQEIVQFHGKWPFFRFFGIQELASVVFSLANFVPHYRGWLMLKHLNQRKPNPLIPYYIGFALVGMNSWIWSAVFHTRDFPVTEKLDYFSAGLSVLYGFFFATVRIFRLDRDSRETTRLVLASVCVTLFLAHVSYLSFIKFDYGYNMTANVVVGALQLIMWSVYSFTQFAKTHQWWSLMPFGLCVTISAAMGLELFDFPPWKFFIDAHSLWHAATVIPCFLWYTWMKKDLQYEERAEKQE</sequence>
<evidence type="ECO:0000256" key="4">
    <source>
        <dbReference type="ARBA" id="ARBA00022729"/>
    </source>
</evidence>
<comment type="subcellular location">
    <subcellularLocation>
        <location evidence="1">Endomembrane system</location>
        <topology evidence="1">Multi-pass membrane protein</topology>
    </subcellularLocation>
    <subcellularLocation>
        <location evidence="7">Endoplasmic reticulum membrane</location>
        <topology evidence="7">Multi-pass membrane protein</topology>
    </subcellularLocation>
</comment>
<dbReference type="RefSeq" id="XP_503274.1">
    <property type="nucleotide sequence ID" value="XM_503274.1"/>
</dbReference>
<dbReference type="GO" id="GO:0016788">
    <property type="term" value="F:hydrolase activity, acting on ester bonds"/>
    <property type="evidence" value="ECO:0007669"/>
    <property type="project" value="TreeGrafter"/>
</dbReference>
<feature type="chain" id="PRO_5033810355" description="Post-GPI attachment to proteins factor 3" evidence="7">
    <location>
        <begin position="17"/>
        <end position="313"/>
    </location>
</feature>
<evidence type="ECO:0000313" key="9">
    <source>
        <dbReference type="EMBL" id="RDW23330.1"/>
    </source>
</evidence>
<keyword evidence="6 7" id="KW-0472">Membrane</keyword>
<name>A0A1D8NG63_YARLL</name>
<dbReference type="PANTHER" id="PTHR13148">
    <property type="entry name" value="PER1-RELATED"/>
    <property type="match status" value="1"/>
</dbReference>
<feature type="transmembrane region" description="Helical" evidence="7">
    <location>
        <begin position="281"/>
        <end position="298"/>
    </location>
</feature>
<dbReference type="Proteomes" id="UP000256601">
    <property type="component" value="Unassembled WGS sequence"/>
</dbReference>
<feature type="transmembrane region" description="Helical" evidence="7">
    <location>
        <begin position="217"/>
        <end position="237"/>
    </location>
</feature>
<dbReference type="GeneID" id="2910668"/>
<reference evidence="9 11" key="2">
    <citation type="submission" date="2018-07" db="EMBL/GenBank/DDBJ databases">
        <title>Draft Genome Assemblies for Five Robust Yarrowia lipolytica Strains Exhibiting High Lipid Production and Pentose Sugar Utilization and Sugar Alcohol Secretion from Undetoxified Lignocellulosic Biomass Hydrolysates.</title>
        <authorList>
            <consortium name="DOE Joint Genome Institute"/>
            <person name="Walker C."/>
            <person name="Ryu S."/>
            <person name="Na H."/>
            <person name="Zane M."/>
            <person name="LaButti K."/>
            <person name="Lipzen A."/>
            <person name="Haridas S."/>
            <person name="Barry K."/>
            <person name="Grigoriev I.V."/>
            <person name="Quarterman J."/>
            <person name="Slininger P."/>
            <person name="Dien B."/>
            <person name="Trinh C.T."/>
        </authorList>
    </citation>
    <scope>NUCLEOTIDE SEQUENCE [LARGE SCALE GENOMIC DNA]</scope>
    <source>
        <strain evidence="9 11">YB392</strain>
    </source>
</reference>
<dbReference type="PANTHER" id="PTHR13148:SF0">
    <property type="entry name" value="POST-GPI ATTACHMENT TO PROTEINS FACTOR 3"/>
    <property type="match status" value="1"/>
</dbReference>
<evidence type="ECO:0000256" key="7">
    <source>
        <dbReference type="RuleBase" id="RU365066"/>
    </source>
</evidence>
<dbReference type="GO" id="GO:0005789">
    <property type="term" value="C:endoplasmic reticulum membrane"/>
    <property type="evidence" value="ECO:0007669"/>
    <property type="project" value="UniProtKB-SubCell"/>
</dbReference>
<accession>A0A1D8NG63</accession>
<dbReference type="InterPro" id="IPR007217">
    <property type="entry name" value="Per1-like"/>
</dbReference>
<evidence type="ECO:0000313" key="10">
    <source>
        <dbReference type="Proteomes" id="UP000182444"/>
    </source>
</evidence>
<evidence type="ECO:0000256" key="6">
    <source>
        <dbReference type="ARBA" id="ARBA00023136"/>
    </source>
</evidence>
<dbReference type="EMBL" id="CP017556">
    <property type="protein sequence ID" value="AOW04634.1"/>
    <property type="molecule type" value="Genomic_DNA"/>
</dbReference>
<dbReference type="Pfam" id="PF04080">
    <property type="entry name" value="Per1"/>
    <property type="match status" value="1"/>
</dbReference>
<dbReference type="VEuPathDB" id="FungiDB:YALI0_D25454g"/>
<dbReference type="eggNOG" id="KOG2970">
    <property type="taxonomic scope" value="Eukaryota"/>
</dbReference>
<evidence type="ECO:0000313" key="8">
    <source>
        <dbReference type="EMBL" id="AOW04634.1"/>
    </source>
</evidence>
<comment type="similarity">
    <text evidence="7">Belongs to the PGAP3 family.</text>
</comment>
<evidence type="ECO:0000256" key="2">
    <source>
        <dbReference type="ARBA" id="ARBA00022502"/>
    </source>
</evidence>
<feature type="transmembrane region" description="Helical" evidence="7">
    <location>
        <begin position="128"/>
        <end position="149"/>
    </location>
</feature>
<comment type="function">
    <text evidence="7">Involved in the lipid remodeling steps of GPI-anchor maturation.</text>
</comment>
<gene>
    <name evidence="9" type="ORF">B0I71DRAFT_136147</name>
    <name evidence="8" type="ORF">YALI1_D33735g</name>
</gene>
<evidence type="ECO:0000256" key="1">
    <source>
        <dbReference type="ARBA" id="ARBA00004127"/>
    </source>
</evidence>
<evidence type="ECO:0000256" key="5">
    <source>
        <dbReference type="ARBA" id="ARBA00022989"/>
    </source>
</evidence>
<feature type="transmembrane region" description="Helical" evidence="7">
    <location>
        <begin position="192"/>
        <end position="211"/>
    </location>
</feature>
<keyword evidence="7" id="KW-0256">Endoplasmic reticulum</keyword>
<keyword evidence="3 7" id="KW-0812">Transmembrane</keyword>
<evidence type="ECO:0000256" key="3">
    <source>
        <dbReference type="ARBA" id="ARBA00022692"/>
    </source>
</evidence>
<dbReference type="EMBL" id="KZ859093">
    <property type="protein sequence ID" value="RDW23330.1"/>
    <property type="molecule type" value="Genomic_DNA"/>
</dbReference>
<organism evidence="8 10">
    <name type="scientific">Yarrowia lipolytica</name>
    <name type="common">Candida lipolytica</name>
    <dbReference type="NCBI Taxonomy" id="4952"/>
    <lineage>
        <taxon>Eukaryota</taxon>
        <taxon>Fungi</taxon>
        <taxon>Dikarya</taxon>
        <taxon>Ascomycota</taxon>
        <taxon>Saccharomycotina</taxon>
        <taxon>Dipodascomycetes</taxon>
        <taxon>Dipodascales</taxon>
        <taxon>Dipodascales incertae sedis</taxon>
        <taxon>Yarrowia</taxon>
    </lineage>
</organism>
<dbReference type="OrthoDB" id="419770at2759"/>
<feature type="transmembrane region" description="Helical" evidence="7">
    <location>
        <begin position="249"/>
        <end position="269"/>
    </location>
</feature>
<dbReference type="GO" id="GO:0006506">
    <property type="term" value="P:GPI anchor biosynthetic process"/>
    <property type="evidence" value="ECO:0007669"/>
    <property type="project" value="UniProtKB-KW"/>
</dbReference>
<feature type="transmembrane region" description="Helical" evidence="7">
    <location>
        <begin position="87"/>
        <end position="107"/>
    </location>
</feature>
<keyword evidence="5 7" id="KW-1133">Transmembrane helix</keyword>